<dbReference type="GO" id="GO:0016757">
    <property type="term" value="F:glycosyltransferase activity"/>
    <property type="evidence" value="ECO:0007669"/>
    <property type="project" value="InterPro"/>
</dbReference>
<feature type="compositionally biased region" description="Basic and acidic residues" evidence="1">
    <location>
        <begin position="11"/>
        <end position="20"/>
    </location>
</feature>
<evidence type="ECO:0000256" key="2">
    <source>
        <dbReference type="SAM" id="Phobius"/>
    </source>
</evidence>
<dbReference type="CDD" id="cd03801">
    <property type="entry name" value="GT4_PimA-like"/>
    <property type="match status" value="1"/>
</dbReference>
<protein>
    <recommendedName>
        <fullName evidence="3">Glycosyl transferase family 1 domain-containing protein</fullName>
    </recommendedName>
</protein>
<dbReference type="SUPFAM" id="SSF53756">
    <property type="entry name" value="UDP-Glycosyltransferase/glycogen phosphorylase"/>
    <property type="match status" value="1"/>
</dbReference>
<keyword evidence="2" id="KW-0472">Membrane</keyword>
<evidence type="ECO:0000256" key="1">
    <source>
        <dbReference type="SAM" id="MobiDB-lite"/>
    </source>
</evidence>
<evidence type="ECO:0000259" key="3">
    <source>
        <dbReference type="Pfam" id="PF00534"/>
    </source>
</evidence>
<dbReference type="Proteomes" id="UP000051660">
    <property type="component" value="Unassembled WGS sequence"/>
</dbReference>
<dbReference type="PANTHER" id="PTHR12526">
    <property type="entry name" value="GLYCOSYLTRANSFERASE"/>
    <property type="match status" value="1"/>
</dbReference>
<feature type="region of interest" description="Disordered" evidence="1">
    <location>
        <begin position="1"/>
        <end position="20"/>
    </location>
</feature>
<evidence type="ECO:0000313" key="5">
    <source>
        <dbReference type="Proteomes" id="UP000051660"/>
    </source>
</evidence>
<keyword evidence="2" id="KW-0812">Transmembrane</keyword>
<feature type="compositionally biased region" description="Polar residues" evidence="1">
    <location>
        <begin position="1"/>
        <end position="10"/>
    </location>
</feature>
<organism evidence="4 5">
    <name type="scientific">Bradyrhizobium lablabi</name>
    <dbReference type="NCBI Taxonomy" id="722472"/>
    <lineage>
        <taxon>Bacteria</taxon>
        <taxon>Pseudomonadati</taxon>
        <taxon>Pseudomonadota</taxon>
        <taxon>Alphaproteobacteria</taxon>
        <taxon>Hyphomicrobiales</taxon>
        <taxon>Nitrobacteraceae</taxon>
        <taxon>Bradyrhizobium</taxon>
    </lineage>
</organism>
<sequence length="387" mass="41831">MTMLASQIRTDTARAGETRSNERAVRPLQVVIFTPLGAGGQGGVDRMMDELRGALRIECFANTKANFITTRGPGSILLSPVFLAVAIVRLVLLRLLGRVDVVHINLSAHGSTYRKLILARISRICRLPYTLHLHSGQFEEFWDSRKGILKNEIDLMFRKSHRIVVLGNHWQRMVSDRVPDCSGKIVIVPNATRKATSKNPGIISEAANVLFLGRLGPEKGVPQLVSALASLSAKPGWRATLAGDGAVKDTRAAVERAGLGDRISVPGWVDSAKVEALLHDANILVLPSLSENLPMSVIEALAHGAAVICTPVGALPDIIEHEKTGLFVEPGDAEGLASALGRLIEDPGLRRRLGEAGRSLHRSRLDIEVCAERLVAIWTELVGAGER</sequence>
<reference evidence="4 5" key="1">
    <citation type="submission" date="2014-03" db="EMBL/GenBank/DDBJ databases">
        <title>Bradyrhizobium valentinum sp. nov., isolated from effective nodules of Lupinus mariae-josephae, a lupine endemic of basic-lime soils in Eastern Spain.</title>
        <authorList>
            <person name="Duran D."/>
            <person name="Rey L."/>
            <person name="Navarro A."/>
            <person name="Busquets A."/>
            <person name="Imperial J."/>
            <person name="Ruiz-Argueso T."/>
        </authorList>
    </citation>
    <scope>NUCLEOTIDE SEQUENCE [LARGE SCALE GENOMIC DNA]</scope>
    <source>
        <strain evidence="4 5">CCBAU 23086</strain>
    </source>
</reference>
<dbReference type="Pfam" id="PF00534">
    <property type="entry name" value="Glycos_transf_1"/>
    <property type="match status" value="1"/>
</dbReference>
<dbReference type="Gene3D" id="3.40.50.2000">
    <property type="entry name" value="Glycogen Phosphorylase B"/>
    <property type="match status" value="2"/>
</dbReference>
<dbReference type="OrthoDB" id="9783380at2"/>
<evidence type="ECO:0000313" key="4">
    <source>
        <dbReference type="EMBL" id="KRR16785.1"/>
    </source>
</evidence>
<accession>A0A0R3MA85</accession>
<dbReference type="InterPro" id="IPR001296">
    <property type="entry name" value="Glyco_trans_1"/>
</dbReference>
<feature type="transmembrane region" description="Helical" evidence="2">
    <location>
        <begin position="76"/>
        <end position="97"/>
    </location>
</feature>
<keyword evidence="2" id="KW-1133">Transmembrane helix</keyword>
<proteinExistence type="predicted"/>
<comment type="caution">
    <text evidence="4">The sequence shown here is derived from an EMBL/GenBank/DDBJ whole genome shotgun (WGS) entry which is preliminary data.</text>
</comment>
<dbReference type="PANTHER" id="PTHR12526:SF631">
    <property type="entry name" value="BLL6306 PROTEIN"/>
    <property type="match status" value="1"/>
</dbReference>
<name>A0A0R3MA85_9BRAD</name>
<gene>
    <name evidence="4" type="ORF">CQ14_14445</name>
</gene>
<dbReference type="AlphaFoldDB" id="A0A0R3MA85"/>
<feature type="domain" description="Glycosyl transferase family 1" evidence="3">
    <location>
        <begin position="196"/>
        <end position="359"/>
    </location>
</feature>
<dbReference type="EMBL" id="LLYB01000125">
    <property type="protein sequence ID" value="KRR16785.1"/>
    <property type="molecule type" value="Genomic_DNA"/>
</dbReference>